<dbReference type="InterPro" id="IPR016181">
    <property type="entry name" value="Acyl_CoA_acyltransferase"/>
</dbReference>
<accession>A0A242L0G8</accession>
<dbReference type="GO" id="GO:0016747">
    <property type="term" value="F:acyltransferase activity, transferring groups other than amino-acyl groups"/>
    <property type="evidence" value="ECO:0007669"/>
    <property type="project" value="InterPro"/>
</dbReference>
<dbReference type="InterPro" id="IPR000182">
    <property type="entry name" value="GNAT_dom"/>
</dbReference>
<dbReference type="EMBL" id="NGMS01000001">
    <property type="protein sequence ID" value="OTP27310.1"/>
    <property type="molecule type" value="Genomic_DNA"/>
</dbReference>
<evidence type="ECO:0000259" key="1">
    <source>
        <dbReference type="PROSITE" id="PS51186"/>
    </source>
</evidence>
<evidence type="ECO:0000313" key="2">
    <source>
        <dbReference type="EMBL" id="OTP27310.1"/>
    </source>
</evidence>
<dbReference type="SUPFAM" id="SSF55729">
    <property type="entry name" value="Acyl-CoA N-acyltransferases (Nat)"/>
    <property type="match status" value="1"/>
</dbReference>
<reference evidence="2 3" key="1">
    <citation type="submission" date="2017-05" db="EMBL/GenBank/DDBJ databases">
        <title>The Genome Sequence of Enterococcus mundtii 6B1_DIV0119.</title>
        <authorList>
            <consortium name="The Broad Institute Genomics Platform"/>
            <consortium name="The Broad Institute Genomic Center for Infectious Diseases"/>
            <person name="Earl A."/>
            <person name="Manson A."/>
            <person name="Schwartman J."/>
            <person name="Gilmore M."/>
            <person name="Abouelleil A."/>
            <person name="Cao P."/>
            <person name="Chapman S."/>
            <person name="Cusick C."/>
            <person name="Shea T."/>
            <person name="Young S."/>
            <person name="Neafsey D."/>
            <person name="Nusbaum C."/>
            <person name="Birren B."/>
        </authorList>
    </citation>
    <scope>NUCLEOTIDE SEQUENCE [LARGE SCALE GENOMIC DNA]</scope>
    <source>
        <strain evidence="2 3">6B1_DIV0119</strain>
    </source>
</reference>
<organism evidence="2 3">
    <name type="scientific">Enterococcus mundtii</name>
    <dbReference type="NCBI Taxonomy" id="53346"/>
    <lineage>
        <taxon>Bacteria</taxon>
        <taxon>Bacillati</taxon>
        <taxon>Bacillota</taxon>
        <taxon>Bacilli</taxon>
        <taxon>Lactobacillales</taxon>
        <taxon>Enterococcaceae</taxon>
        <taxon>Enterococcus</taxon>
    </lineage>
</organism>
<evidence type="ECO:0000313" key="3">
    <source>
        <dbReference type="Proteomes" id="UP000195024"/>
    </source>
</evidence>
<dbReference type="PROSITE" id="PS51186">
    <property type="entry name" value="GNAT"/>
    <property type="match status" value="1"/>
</dbReference>
<comment type="caution">
    <text evidence="2">The sequence shown here is derived from an EMBL/GenBank/DDBJ whole genome shotgun (WGS) entry which is preliminary data.</text>
</comment>
<dbReference type="RefSeq" id="WP_086334681.1">
    <property type="nucleotide sequence ID" value="NZ_NGMS01000001.1"/>
</dbReference>
<dbReference type="Proteomes" id="UP000195024">
    <property type="component" value="Unassembled WGS sequence"/>
</dbReference>
<dbReference type="Pfam" id="PF00583">
    <property type="entry name" value="Acetyltransf_1"/>
    <property type="match status" value="1"/>
</dbReference>
<sequence length="168" mass="19093">MYLRKTTLDDVPRVLQIIDQAAAYLAEQGLPQWQGEQKPSKERIIEDIERQESFVLIDEEDIVGIAALVAGIDPVYTAIAGNWEGREPYLSIHRVALDQNVRGKRLGKQLIEHLLTVAACQGIKDVRIDTFPTNHPMEKTIYSAGFHYCGMIEFPFTHGERKAYQKLL</sequence>
<feature type="domain" description="N-acetyltransferase" evidence="1">
    <location>
        <begin position="1"/>
        <end position="168"/>
    </location>
</feature>
<proteinExistence type="predicted"/>
<dbReference type="AlphaFoldDB" id="A0A242L0G8"/>
<dbReference type="Gene3D" id="3.40.630.30">
    <property type="match status" value="1"/>
</dbReference>
<dbReference type="CDD" id="cd04301">
    <property type="entry name" value="NAT_SF"/>
    <property type="match status" value="1"/>
</dbReference>
<name>A0A242L0G8_ENTMU</name>
<gene>
    <name evidence="2" type="ORF">A5802_001045</name>
</gene>
<protein>
    <recommendedName>
        <fullName evidence="1">N-acetyltransferase domain-containing protein</fullName>
    </recommendedName>
</protein>